<dbReference type="PATRIC" id="fig|1423739.3.peg.2383"/>
<name>A0A0R1SIT2_9LACO</name>
<evidence type="ECO:0000259" key="2">
    <source>
        <dbReference type="Pfam" id="PF01458"/>
    </source>
</evidence>
<feature type="domain" description="SUF system FeS cluster assembly SufBD N-terminal" evidence="3">
    <location>
        <begin position="53"/>
        <end position="159"/>
    </location>
</feature>
<accession>A0A0R1SIT2</accession>
<organism evidence="4 5">
    <name type="scientific">Lentilactobacillus diolivorans DSM 14421</name>
    <dbReference type="NCBI Taxonomy" id="1423739"/>
    <lineage>
        <taxon>Bacteria</taxon>
        <taxon>Bacillati</taxon>
        <taxon>Bacillota</taxon>
        <taxon>Bacilli</taxon>
        <taxon>Lactobacillales</taxon>
        <taxon>Lactobacillaceae</taxon>
        <taxon>Lentilactobacillus</taxon>
    </lineage>
</organism>
<comment type="caution">
    <text evidence="4">The sequence shown here is derived from an EMBL/GenBank/DDBJ whole genome shotgun (WGS) entry which is preliminary data.</text>
</comment>
<protein>
    <submittedName>
        <fullName evidence="4">ABC transporter component</fullName>
    </submittedName>
</protein>
<dbReference type="AlphaFoldDB" id="A0A0R1SIT2"/>
<dbReference type="EMBL" id="AZEY01000020">
    <property type="protein sequence ID" value="KRL69072.1"/>
    <property type="molecule type" value="Genomic_DNA"/>
</dbReference>
<reference evidence="4 5" key="1">
    <citation type="journal article" date="2015" name="Genome Announc.">
        <title>Expanding the biotechnology potential of lactobacilli through comparative genomics of 213 strains and associated genera.</title>
        <authorList>
            <person name="Sun Z."/>
            <person name="Harris H.M."/>
            <person name="McCann A."/>
            <person name="Guo C."/>
            <person name="Argimon S."/>
            <person name="Zhang W."/>
            <person name="Yang X."/>
            <person name="Jeffery I.B."/>
            <person name="Cooney J.C."/>
            <person name="Kagawa T.F."/>
            <person name="Liu W."/>
            <person name="Song Y."/>
            <person name="Salvetti E."/>
            <person name="Wrobel A."/>
            <person name="Rasinkangas P."/>
            <person name="Parkhill J."/>
            <person name="Rea M.C."/>
            <person name="O'Sullivan O."/>
            <person name="Ritari J."/>
            <person name="Douillard F.P."/>
            <person name="Paul Ross R."/>
            <person name="Yang R."/>
            <person name="Briner A.E."/>
            <person name="Felis G.E."/>
            <person name="de Vos W.M."/>
            <person name="Barrangou R."/>
            <person name="Klaenhammer T.R."/>
            <person name="Caufield P.W."/>
            <person name="Cui Y."/>
            <person name="Zhang H."/>
            <person name="O'Toole P.W."/>
        </authorList>
    </citation>
    <scope>NUCLEOTIDE SEQUENCE [LARGE SCALE GENOMIC DNA]</scope>
    <source>
        <strain evidence="4 5">DSM 14421</strain>
    </source>
</reference>
<dbReference type="PANTHER" id="PTHR30508">
    <property type="entry name" value="FES CLUSTER ASSEMBLY PROTEIN SUF"/>
    <property type="match status" value="1"/>
</dbReference>
<dbReference type="PANTHER" id="PTHR30508:SF1">
    <property type="entry name" value="UPF0051 PROTEIN ABCI8, CHLOROPLASTIC-RELATED"/>
    <property type="match status" value="1"/>
</dbReference>
<dbReference type="InterPro" id="IPR055346">
    <property type="entry name" value="Fe-S_cluster_assembly_SufBD"/>
</dbReference>
<evidence type="ECO:0000313" key="4">
    <source>
        <dbReference type="EMBL" id="KRL69072.1"/>
    </source>
</evidence>
<evidence type="ECO:0000256" key="1">
    <source>
        <dbReference type="ARBA" id="ARBA00043967"/>
    </source>
</evidence>
<dbReference type="InterPro" id="IPR045595">
    <property type="entry name" value="SufBD_N"/>
</dbReference>
<dbReference type="STRING" id="1423739.FC85_GL002292"/>
<dbReference type="Pfam" id="PF19295">
    <property type="entry name" value="SufBD_N"/>
    <property type="match status" value="1"/>
</dbReference>
<dbReference type="SUPFAM" id="SSF101960">
    <property type="entry name" value="Stabilizer of iron transporter SufD"/>
    <property type="match status" value="1"/>
</dbReference>
<dbReference type="NCBIfam" id="TIGR01981">
    <property type="entry name" value="sufD"/>
    <property type="match status" value="1"/>
</dbReference>
<proteinExistence type="inferred from homology"/>
<dbReference type="InterPro" id="IPR011542">
    <property type="entry name" value="SUF_FeS_clus_asmbl_SufD"/>
</dbReference>
<dbReference type="RefSeq" id="WP_057863927.1">
    <property type="nucleotide sequence ID" value="NZ_AZEY01000020.1"/>
</dbReference>
<evidence type="ECO:0000259" key="3">
    <source>
        <dbReference type="Pfam" id="PF19295"/>
    </source>
</evidence>
<dbReference type="InterPro" id="IPR000825">
    <property type="entry name" value="SUF_FeS_clus_asmbl_SufBD_core"/>
</dbReference>
<dbReference type="Pfam" id="PF01458">
    <property type="entry name" value="SUFBD_core"/>
    <property type="match status" value="1"/>
</dbReference>
<dbReference type="Proteomes" id="UP000052013">
    <property type="component" value="Unassembled WGS sequence"/>
</dbReference>
<comment type="similarity">
    <text evidence="1">Belongs to the iron-sulfur cluster assembly SufBD family.</text>
</comment>
<sequence>MQAIKSKDIEALISFAKDQKEPDWLIKEQVVALENTKTASLPKFQRFDYRGWQLTPRLINYPNHQLSSPTVETSTTVTKIVQLADETLKIDLPEKLISQGVILTDIFTAFRQHSALIKSYFMNVIKADENQLTSYHLAHLNAGIFLYVPENVVIDQPVEMEIIQDSKKQVPLVSHLLIVAGPSSKFAVTQHLSTRGDHRCLANTMVEIVAEKNSEVKLTSLDELSQRTTVSFNRRAFVRDNAEVDWTIGLMNAGNTIGQTDTDLVGEGSKTDTKVIAITGKDQRVGINTKITNRGKHSVGNILQRGVLLGQSELIFNGIGDIIHGASGANAEQENRILMMSPGTHGDANPILLIDENDVLAGHAASVGQVDQQQMYYLMSRGIDKRTASHLVIRGFLGAVLTAIPSKNVRKQLIEIIERNLKNG</sequence>
<dbReference type="GO" id="GO:0016226">
    <property type="term" value="P:iron-sulfur cluster assembly"/>
    <property type="evidence" value="ECO:0007669"/>
    <property type="project" value="InterPro"/>
</dbReference>
<gene>
    <name evidence="4" type="ORF">FC85_GL002292</name>
</gene>
<evidence type="ECO:0000313" key="5">
    <source>
        <dbReference type="Proteomes" id="UP000052013"/>
    </source>
</evidence>
<dbReference type="InterPro" id="IPR037284">
    <property type="entry name" value="SUF_FeS_clus_asmbl_SufBD_sf"/>
</dbReference>
<feature type="domain" description="SUF system FeS cluster assembly SufBD core" evidence="2">
    <location>
        <begin position="168"/>
        <end position="396"/>
    </location>
</feature>